<dbReference type="EnsemblMetazoa" id="XM_003389447.2">
    <property type="protein sequence ID" value="XP_003389495.1"/>
    <property type="gene ID" value="LOC100639417"/>
</dbReference>
<dbReference type="FunFam" id="3.90.1490.10:FF:000001">
    <property type="entry name" value="Diphthine--ammonia ligase"/>
    <property type="match status" value="1"/>
</dbReference>
<dbReference type="Gene3D" id="3.90.1490.10">
    <property type="entry name" value="putative n-type atp pyrophosphatase, domain 2"/>
    <property type="match status" value="1"/>
</dbReference>
<reference evidence="12" key="1">
    <citation type="journal article" date="2010" name="Nature">
        <title>The Amphimedon queenslandica genome and the evolution of animal complexity.</title>
        <authorList>
            <person name="Srivastava M."/>
            <person name="Simakov O."/>
            <person name="Chapman J."/>
            <person name="Fahey B."/>
            <person name="Gauthier M.E."/>
            <person name="Mitros T."/>
            <person name="Richards G.S."/>
            <person name="Conaco C."/>
            <person name="Dacre M."/>
            <person name="Hellsten U."/>
            <person name="Larroux C."/>
            <person name="Putnam N.H."/>
            <person name="Stanke M."/>
            <person name="Adamska M."/>
            <person name="Darling A."/>
            <person name="Degnan S.M."/>
            <person name="Oakley T.H."/>
            <person name="Plachetzki D.C."/>
            <person name="Zhai Y."/>
            <person name="Adamski M."/>
            <person name="Calcino A."/>
            <person name="Cummins S.F."/>
            <person name="Goodstein D.M."/>
            <person name="Harris C."/>
            <person name="Jackson D.J."/>
            <person name="Leys S.P."/>
            <person name="Shu S."/>
            <person name="Woodcroft B.J."/>
            <person name="Vervoort M."/>
            <person name="Kosik K.S."/>
            <person name="Manning G."/>
            <person name="Degnan B.M."/>
            <person name="Rokhsar D.S."/>
        </authorList>
    </citation>
    <scope>NUCLEOTIDE SEQUENCE [LARGE SCALE GENOMIC DNA]</scope>
</reference>
<evidence type="ECO:0000259" key="10">
    <source>
        <dbReference type="Pfam" id="PF01902"/>
    </source>
</evidence>
<comment type="function">
    <text evidence="9">Amidase that catalyzes the last step of diphthamide biosynthesis using ammonium and ATP.</text>
</comment>
<dbReference type="GO" id="GO:0017178">
    <property type="term" value="F:diphthine-ammonia ligase activity"/>
    <property type="evidence" value="ECO:0007669"/>
    <property type="project" value="UniProtKB-UniRule"/>
</dbReference>
<dbReference type="UniPathway" id="UPA00559"/>
<accession>A0A1X7TY08</accession>
<evidence type="ECO:0000256" key="7">
    <source>
        <dbReference type="ARBA" id="ARBA00022840"/>
    </source>
</evidence>
<feature type="domain" description="Diphthamide synthase" evidence="10">
    <location>
        <begin position="1"/>
        <end position="230"/>
    </location>
</feature>
<keyword evidence="12" id="KW-1185">Reference proteome</keyword>
<dbReference type="GO" id="GO:0005524">
    <property type="term" value="F:ATP binding"/>
    <property type="evidence" value="ECO:0007669"/>
    <property type="project" value="UniProtKB-UniRule"/>
</dbReference>
<dbReference type="SUPFAM" id="SSF52402">
    <property type="entry name" value="Adenine nucleotide alpha hydrolases-like"/>
    <property type="match status" value="1"/>
</dbReference>
<organism evidence="11">
    <name type="scientific">Amphimedon queenslandica</name>
    <name type="common">Sponge</name>
    <dbReference type="NCBI Taxonomy" id="400682"/>
    <lineage>
        <taxon>Eukaryota</taxon>
        <taxon>Metazoa</taxon>
        <taxon>Porifera</taxon>
        <taxon>Demospongiae</taxon>
        <taxon>Heteroscleromorpha</taxon>
        <taxon>Haplosclerida</taxon>
        <taxon>Niphatidae</taxon>
        <taxon>Amphimedon</taxon>
    </lineage>
</organism>
<dbReference type="Proteomes" id="UP000007879">
    <property type="component" value="Unassembled WGS sequence"/>
</dbReference>
<evidence type="ECO:0000256" key="9">
    <source>
        <dbReference type="PIRNR" id="PIRNR039123"/>
    </source>
</evidence>
<keyword evidence="5 9" id="KW-0436">Ligase</keyword>
<dbReference type="OMA" id="NYALYWA"/>
<comment type="catalytic activity">
    <reaction evidence="8 9">
        <text>diphthine-[translation elongation factor 2] + NH4(+) + ATP = diphthamide-[translation elongation factor 2] + AMP + diphosphate + H(+)</text>
        <dbReference type="Rhea" id="RHEA:19753"/>
        <dbReference type="Rhea" id="RHEA-COMP:10172"/>
        <dbReference type="Rhea" id="RHEA-COMP:10174"/>
        <dbReference type="ChEBI" id="CHEBI:15378"/>
        <dbReference type="ChEBI" id="CHEBI:16692"/>
        <dbReference type="ChEBI" id="CHEBI:28938"/>
        <dbReference type="ChEBI" id="CHEBI:30616"/>
        <dbReference type="ChEBI" id="CHEBI:33019"/>
        <dbReference type="ChEBI" id="CHEBI:82696"/>
        <dbReference type="ChEBI" id="CHEBI:456215"/>
        <dbReference type="EC" id="6.3.1.14"/>
    </reaction>
</comment>
<comment type="pathway">
    <text evidence="1 9">Protein modification; peptidyl-diphthamide biosynthesis.</text>
</comment>
<dbReference type="GO" id="GO:0017183">
    <property type="term" value="P:protein histidyl modification to diphthamide"/>
    <property type="evidence" value="ECO:0007669"/>
    <property type="project" value="UniProtKB-UniPathway"/>
</dbReference>
<evidence type="ECO:0000256" key="2">
    <source>
        <dbReference type="ARBA" id="ARBA00008496"/>
    </source>
</evidence>
<dbReference type="InterPro" id="IPR002761">
    <property type="entry name" value="Diphthami_syn_dom"/>
</dbReference>
<dbReference type="InterPro" id="IPR030662">
    <property type="entry name" value="DPH6/MJ0570"/>
</dbReference>
<dbReference type="CDD" id="cd01994">
    <property type="entry name" value="AANH_PF0828-like"/>
    <property type="match status" value="1"/>
</dbReference>
<dbReference type="EnsemblMetazoa" id="Aqu2.1.20366_001">
    <property type="protein sequence ID" value="Aqu2.1.20366_001"/>
    <property type="gene ID" value="Aqu2.1.20366"/>
</dbReference>
<evidence type="ECO:0000256" key="5">
    <source>
        <dbReference type="ARBA" id="ARBA00022598"/>
    </source>
</evidence>
<dbReference type="eggNOG" id="KOG2316">
    <property type="taxonomic scope" value="Eukaryota"/>
</dbReference>
<comment type="similarity">
    <text evidence="2 9">Belongs to the Diphthine--ammonia ligase family.</text>
</comment>
<evidence type="ECO:0000256" key="6">
    <source>
        <dbReference type="ARBA" id="ARBA00022741"/>
    </source>
</evidence>
<dbReference type="KEGG" id="aqu:100639417"/>
<name>A0A1X7TY08_AMPQE</name>
<evidence type="ECO:0000313" key="11">
    <source>
        <dbReference type="EnsemblMetazoa" id="Aqu2.1.20366_001"/>
    </source>
</evidence>
<evidence type="ECO:0000313" key="12">
    <source>
        <dbReference type="Proteomes" id="UP000007879"/>
    </source>
</evidence>
<dbReference type="PIRSF" id="PIRSF039123">
    <property type="entry name" value="Diphthamide_synthase"/>
    <property type="match status" value="1"/>
</dbReference>
<reference evidence="11" key="2">
    <citation type="submission" date="2017-05" db="UniProtKB">
        <authorList>
            <consortium name="EnsemblMetazoa"/>
        </authorList>
    </citation>
    <scope>IDENTIFICATION</scope>
</reference>
<dbReference type="InterPro" id="IPR014729">
    <property type="entry name" value="Rossmann-like_a/b/a_fold"/>
</dbReference>
<dbReference type="NCBIfam" id="TIGR00290">
    <property type="entry name" value="MJ0570_dom"/>
    <property type="match status" value="1"/>
</dbReference>
<keyword evidence="7 9" id="KW-0067">ATP-binding</keyword>
<gene>
    <name evidence="11" type="primary">100639417</name>
</gene>
<sequence>MKVVGLISGGKDSMYNLMQCVASGHSIVALAHLKPLSEEEQDSMMYQSVGSEGVELQAKALGIPLYTSLTRGRTKQTSMEYEREEGDEVEDLMELLTKIKSEVRIEGVSVGAIMSDYQRIRVEDVCKRLQLVPLAYLWHRDQSVLLQDMINDKLTAVLIKVASIGLSQKDLGKTLQEMQPRLQSLNKEYGMNVCGEGGEYETFTLDCPLFQKSIKLVDSKVILHSDDAFAPVAYLKLTQLSLQDKNS</sequence>
<proteinExistence type="inferred from homology"/>
<dbReference type="EC" id="6.3.1.14" evidence="3 9"/>
<dbReference type="InParanoid" id="A0A1X7TY08"/>
<dbReference type="OrthoDB" id="686384at2759"/>
<dbReference type="PANTHER" id="PTHR12196:SF2">
    <property type="entry name" value="DIPHTHINE--AMMONIA LIGASE"/>
    <property type="match status" value="1"/>
</dbReference>
<dbReference type="Gene3D" id="3.40.50.620">
    <property type="entry name" value="HUPs"/>
    <property type="match status" value="1"/>
</dbReference>
<evidence type="ECO:0000256" key="4">
    <source>
        <dbReference type="ARBA" id="ARBA00018426"/>
    </source>
</evidence>
<dbReference type="PANTHER" id="PTHR12196">
    <property type="entry name" value="DOMAIN OF UNKNOWN FUNCTION 71 DUF71 -CONTAINING PROTEIN"/>
    <property type="match status" value="1"/>
</dbReference>
<dbReference type="AlphaFoldDB" id="A0A1X7TY08"/>
<dbReference type="FunFam" id="3.40.50.620:FF:000145">
    <property type="entry name" value="ATP-binding domain containing protein"/>
    <property type="match status" value="1"/>
</dbReference>
<evidence type="ECO:0000256" key="3">
    <source>
        <dbReference type="ARBA" id="ARBA00012089"/>
    </source>
</evidence>
<keyword evidence="6 9" id="KW-0547">Nucleotide-binding</keyword>
<dbReference type="STRING" id="400682.A0A1X7TY08"/>
<protein>
    <recommendedName>
        <fullName evidence="4 9">Diphthine--ammonia ligase</fullName>
        <ecNumber evidence="3 9">6.3.1.14</ecNumber>
    </recommendedName>
</protein>
<evidence type="ECO:0000256" key="8">
    <source>
        <dbReference type="ARBA" id="ARBA00048108"/>
    </source>
</evidence>
<evidence type="ECO:0000256" key="1">
    <source>
        <dbReference type="ARBA" id="ARBA00005156"/>
    </source>
</evidence>
<dbReference type="Pfam" id="PF01902">
    <property type="entry name" value="Diphthami_syn_2"/>
    <property type="match status" value="1"/>
</dbReference>